<organism evidence="9 10">
    <name type="scientific">Sphaerotilus montanus</name>
    <dbReference type="NCBI Taxonomy" id="522889"/>
    <lineage>
        <taxon>Bacteria</taxon>
        <taxon>Pseudomonadati</taxon>
        <taxon>Pseudomonadota</taxon>
        <taxon>Betaproteobacteria</taxon>
        <taxon>Burkholderiales</taxon>
        <taxon>Sphaerotilaceae</taxon>
        <taxon>Sphaerotilus</taxon>
    </lineage>
</organism>
<dbReference type="InterPro" id="IPR053926">
    <property type="entry name" value="RecX_HTH_1st"/>
</dbReference>
<proteinExistence type="inferred from homology"/>
<dbReference type="GO" id="GO:0005737">
    <property type="term" value="C:cytoplasm"/>
    <property type="evidence" value="ECO:0007669"/>
    <property type="project" value="UniProtKB-SubCell"/>
</dbReference>
<dbReference type="InterPro" id="IPR053924">
    <property type="entry name" value="RecX_HTH_2nd"/>
</dbReference>
<dbReference type="Pfam" id="PF21982">
    <property type="entry name" value="RecX_HTH1"/>
    <property type="match status" value="1"/>
</dbReference>
<reference evidence="9 10" key="1">
    <citation type="submission" date="2020-07" db="EMBL/GenBank/DDBJ databases">
        <title>Genomic Encyclopedia of Archaeal and Bacterial Type Strains, Phase II (KMG-II): from individual species to whole genera.</title>
        <authorList>
            <person name="Goeker M."/>
        </authorList>
    </citation>
    <scope>NUCLEOTIDE SEQUENCE [LARGE SCALE GENOMIC DNA]</scope>
    <source>
        <strain evidence="9 10">DSM 21226</strain>
    </source>
</reference>
<dbReference type="Gene3D" id="1.10.10.10">
    <property type="entry name" value="Winged helix-like DNA-binding domain superfamily/Winged helix DNA-binding domain"/>
    <property type="match status" value="3"/>
</dbReference>
<evidence type="ECO:0000256" key="4">
    <source>
        <dbReference type="ARBA" id="ARBA00022490"/>
    </source>
</evidence>
<evidence type="ECO:0000313" key="9">
    <source>
        <dbReference type="EMBL" id="NYG33290.1"/>
    </source>
</evidence>
<keyword evidence="10" id="KW-1185">Reference proteome</keyword>
<comment type="similarity">
    <text evidence="2 5">Belongs to the RecX family.</text>
</comment>
<dbReference type="AlphaFoldDB" id="A0A7Y9R171"/>
<comment type="function">
    <text evidence="5">Modulates RecA activity.</text>
</comment>
<dbReference type="NCBIfam" id="NF001055">
    <property type="entry name" value="PRK00117.2-5"/>
    <property type="match status" value="1"/>
</dbReference>
<dbReference type="PANTHER" id="PTHR33602:SF1">
    <property type="entry name" value="REGULATORY PROTEIN RECX FAMILY PROTEIN"/>
    <property type="match status" value="1"/>
</dbReference>
<comment type="subcellular location">
    <subcellularLocation>
        <location evidence="1 5">Cytoplasm</location>
    </subcellularLocation>
</comment>
<evidence type="ECO:0000313" key="10">
    <source>
        <dbReference type="Proteomes" id="UP000518288"/>
    </source>
</evidence>
<dbReference type="HAMAP" id="MF_01114">
    <property type="entry name" value="RecX"/>
    <property type="match status" value="1"/>
</dbReference>
<accession>A0A7Y9R171</accession>
<evidence type="ECO:0000256" key="3">
    <source>
        <dbReference type="ARBA" id="ARBA00018111"/>
    </source>
</evidence>
<dbReference type="RefSeq" id="WP_179634073.1">
    <property type="nucleotide sequence ID" value="NZ_CAXYYM010000180.1"/>
</dbReference>
<dbReference type="GO" id="GO:0006282">
    <property type="term" value="P:regulation of DNA repair"/>
    <property type="evidence" value="ECO:0007669"/>
    <property type="project" value="UniProtKB-UniRule"/>
</dbReference>
<dbReference type="Pfam" id="PF02631">
    <property type="entry name" value="RecX_HTH2"/>
    <property type="match status" value="1"/>
</dbReference>
<feature type="domain" description="RecX first three-helical" evidence="8">
    <location>
        <begin position="9"/>
        <end position="46"/>
    </location>
</feature>
<dbReference type="InterPro" id="IPR036388">
    <property type="entry name" value="WH-like_DNA-bd_sf"/>
</dbReference>
<name>A0A7Y9R171_9BURK</name>
<dbReference type="PANTHER" id="PTHR33602">
    <property type="entry name" value="REGULATORY PROTEIN RECX FAMILY PROTEIN"/>
    <property type="match status" value="1"/>
</dbReference>
<dbReference type="EMBL" id="JACCFH010000001">
    <property type="protein sequence ID" value="NYG33290.1"/>
    <property type="molecule type" value="Genomic_DNA"/>
</dbReference>
<dbReference type="InterPro" id="IPR053925">
    <property type="entry name" value="RecX_HTH_3rd"/>
</dbReference>
<evidence type="ECO:0000259" key="7">
    <source>
        <dbReference type="Pfam" id="PF21981"/>
    </source>
</evidence>
<evidence type="ECO:0000256" key="2">
    <source>
        <dbReference type="ARBA" id="ARBA00009695"/>
    </source>
</evidence>
<dbReference type="InterPro" id="IPR003783">
    <property type="entry name" value="Regulatory_RecX"/>
</dbReference>
<feature type="domain" description="RecX third three-helical" evidence="7">
    <location>
        <begin position="99"/>
        <end position="142"/>
    </location>
</feature>
<keyword evidence="4 5" id="KW-0963">Cytoplasm</keyword>
<gene>
    <name evidence="5" type="primary">recX</name>
    <name evidence="9" type="ORF">BDD16_002276</name>
</gene>
<feature type="domain" description="RecX second three-helical" evidence="6">
    <location>
        <begin position="53"/>
        <end position="92"/>
    </location>
</feature>
<evidence type="ECO:0000256" key="5">
    <source>
        <dbReference type="HAMAP-Rule" id="MF_01114"/>
    </source>
</evidence>
<dbReference type="Pfam" id="PF21981">
    <property type="entry name" value="RecX_HTH3"/>
    <property type="match status" value="1"/>
</dbReference>
<comment type="caution">
    <text evidence="9">The sequence shown here is derived from an EMBL/GenBank/DDBJ whole genome shotgun (WGS) entry which is preliminary data.</text>
</comment>
<sequence>MQATLSLKGRALKYLAAREHSRSELMRKLAPHAEDQAEIERVLDELQQRGFLSEERFVASVVHRRAAGHGVARIRQELSLKGITADQMRAALEELQPSELARAHAVWARRFGSPATDPREQGRQVRFLMARGFSGEVVRRVLKGELPESFDASSADDPD</sequence>
<evidence type="ECO:0000259" key="6">
    <source>
        <dbReference type="Pfam" id="PF02631"/>
    </source>
</evidence>
<protein>
    <recommendedName>
        <fullName evidence="3 5">Regulatory protein RecX</fullName>
    </recommendedName>
</protein>
<dbReference type="Proteomes" id="UP000518288">
    <property type="component" value="Unassembled WGS sequence"/>
</dbReference>
<evidence type="ECO:0000259" key="8">
    <source>
        <dbReference type="Pfam" id="PF21982"/>
    </source>
</evidence>
<evidence type="ECO:0000256" key="1">
    <source>
        <dbReference type="ARBA" id="ARBA00004496"/>
    </source>
</evidence>